<gene>
    <name evidence="1" type="ORF">ACFQMA_14695</name>
</gene>
<dbReference type="EMBL" id="JBHTAS010000001">
    <property type="protein sequence ID" value="MFC7141070.1"/>
    <property type="molecule type" value="Genomic_DNA"/>
</dbReference>
<dbReference type="GeneID" id="78821378"/>
<accession>A0ABD5Y6Y5</accession>
<reference evidence="1 2" key="1">
    <citation type="journal article" date="2019" name="Int. J. Syst. Evol. Microbiol.">
        <title>The Global Catalogue of Microorganisms (GCM) 10K type strain sequencing project: providing services to taxonomists for standard genome sequencing and annotation.</title>
        <authorList>
            <consortium name="The Broad Institute Genomics Platform"/>
            <consortium name="The Broad Institute Genome Sequencing Center for Infectious Disease"/>
            <person name="Wu L."/>
            <person name="Ma J."/>
        </authorList>
    </citation>
    <scope>NUCLEOTIDE SEQUENCE [LARGE SCALE GENOMIC DNA]</scope>
    <source>
        <strain evidence="1 2">XZYJT29</strain>
    </source>
</reference>
<proteinExistence type="predicted"/>
<keyword evidence="2" id="KW-1185">Reference proteome</keyword>
<dbReference type="AlphaFoldDB" id="A0ABD5Y6Y5"/>
<protein>
    <submittedName>
        <fullName evidence="1">Uncharacterized protein</fullName>
    </submittedName>
</protein>
<evidence type="ECO:0000313" key="1">
    <source>
        <dbReference type="EMBL" id="MFC7141070.1"/>
    </source>
</evidence>
<dbReference type="RefSeq" id="WP_274322162.1">
    <property type="nucleotide sequence ID" value="NZ_CP118158.1"/>
</dbReference>
<sequence length="75" mass="8702">MREYNFCRDRWSELQTDAIRDGPVCAHDELIGVRIVGFPDRDCYLIVVDFDLVEGYRAIRCTADEDSGDQNLLIF</sequence>
<organism evidence="1 2">
    <name type="scientific">Halosimplex aquaticum</name>
    <dbReference type="NCBI Taxonomy" id="3026162"/>
    <lineage>
        <taxon>Archaea</taxon>
        <taxon>Methanobacteriati</taxon>
        <taxon>Methanobacteriota</taxon>
        <taxon>Stenosarchaea group</taxon>
        <taxon>Halobacteria</taxon>
        <taxon>Halobacteriales</taxon>
        <taxon>Haloarculaceae</taxon>
        <taxon>Halosimplex</taxon>
    </lineage>
</organism>
<comment type="caution">
    <text evidence="1">The sequence shown here is derived from an EMBL/GenBank/DDBJ whole genome shotgun (WGS) entry which is preliminary data.</text>
</comment>
<name>A0ABD5Y6Y5_9EURY</name>
<evidence type="ECO:0000313" key="2">
    <source>
        <dbReference type="Proteomes" id="UP001596432"/>
    </source>
</evidence>
<dbReference type="Proteomes" id="UP001596432">
    <property type="component" value="Unassembled WGS sequence"/>
</dbReference>